<proteinExistence type="predicted"/>
<dbReference type="PANTHER" id="PTHR35910">
    <property type="entry name" value="2EXR DOMAIN-CONTAINING PROTEIN"/>
    <property type="match status" value="1"/>
</dbReference>
<gene>
    <name evidence="2" type="ORF">SMACR_07213</name>
</gene>
<dbReference type="PANTHER" id="PTHR35910:SF1">
    <property type="entry name" value="2EXR DOMAIN-CONTAINING PROTEIN"/>
    <property type="match status" value="1"/>
</dbReference>
<dbReference type="EMBL" id="NMPR01000075">
    <property type="protein sequence ID" value="KAA8631528.1"/>
    <property type="molecule type" value="Genomic_DNA"/>
</dbReference>
<evidence type="ECO:0000313" key="2">
    <source>
        <dbReference type="EMBL" id="KAA8631528.1"/>
    </source>
</evidence>
<dbReference type="Pfam" id="PF20150">
    <property type="entry name" value="2EXR"/>
    <property type="match status" value="1"/>
</dbReference>
<dbReference type="VEuPathDB" id="FungiDB:SMAC_07213"/>
<dbReference type="InterPro" id="IPR045518">
    <property type="entry name" value="2EXR"/>
</dbReference>
<protein>
    <recommendedName>
        <fullName evidence="1">2EXR domain-containing protein</fullName>
    </recommendedName>
</protein>
<evidence type="ECO:0000259" key="1">
    <source>
        <dbReference type="Pfam" id="PF20150"/>
    </source>
</evidence>
<feature type="domain" description="2EXR" evidence="1">
    <location>
        <begin position="7"/>
        <end position="107"/>
    </location>
</feature>
<reference evidence="2 3" key="1">
    <citation type="submission" date="2017-07" db="EMBL/GenBank/DDBJ databases">
        <title>Genome sequence of the Sordaria macrospora wild type strain R19027.</title>
        <authorList>
            <person name="Nowrousian M."/>
            <person name="Teichert I."/>
            <person name="Kueck U."/>
        </authorList>
    </citation>
    <scope>NUCLEOTIDE SEQUENCE [LARGE SCALE GENOMIC DNA]</scope>
    <source>
        <strain evidence="2 3">R19027</strain>
        <tissue evidence="2">Mycelium</tissue>
    </source>
</reference>
<dbReference type="Proteomes" id="UP000433876">
    <property type="component" value="Unassembled WGS sequence"/>
</dbReference>
<dbReference type="AlphaFoldDB" id="A0A8S8ZQ22"/>
<sequence length="195" mass="22799">MTTPTEFHSFNQLPYQLRDKIWKLVLRPLDRAGAHFFNVEEREKQEDIGSFQQHDISITSLRMASPYWLHTCVGDTPKRNRSIYMVDSGLWTACKESRELMKKTFRPEISNHSTTGFCISSSLSDPLSSGSPSFSSENAITVQRRYFTVCQNQDLFIYWKLNWSSPAWWDRVLNDGDPRDFLKKLGHYQKHLAIE</sequence>
<comment type="caution">
    <text evidence="2">The sequence shown here is derived from an EMBL/GenBank/DDBJ whole genome shotgun (WGS) entry which is preliminary data.</text>
</comment>
<organism evidence="2 3">
    <name type="scientific">Sordaria macrospora</name>
    <dbReference type="NCBI Taxonomy" id="5147"/>
    <lineage>
        <taxon>Eukaryota</taxon>
        <taxon>Fungi</taxon>
        <taxon>Dikarya</taxon>
        <taxon>Ascomycota</taxon>
        <taxon>Pezizomycotina</taxon>
        <taxon>Sordariomycetes</taxon>
        <taxon>Sordariomycetidae</taxon>
        <taxon>Sordariales</taxon>
        <taxon>Sordariaceae</taxon>
        <taxon>Sordaria</taxon>
    </lineage>
</organism>
<evidence type="ECO:0000313" key="3">
    <source>
        <dbReference type="Proteomes" id="UP000433876"/>
    </source>
</evidence>
<accession>A0A8S8ZQ22</accession>
<name>A0A8S8ZQ22_SORMA</name>